<dbReference type="Pfam" id="PF14244">
    <property type="entry name" value="Retrotran_gag_3"/>
    <property type="match status" value="1"/>
</dbReference>
<feature type="region of interest" description="Disordered" evidence="1">
    <location>
        <begin position="132"/>
        <end position="244"/>
    </location>
</feature>
<dbReference type="InterPro" id="IPR029472">
    <property type="entry name" value="Copia-like_N"/>
</dbReference>
<proteinExistence type="predicted"/>
<dbReference type="Proteomes" id="UP000820818">
    <property type="component" value="Linkage Group LG9"/>
</dbReference>
<accession>A0AAD5KZR4</accession>
<evidence type="ECO:0000259" key="2">
    <source>
        <dbReference type="Pfam" id="PF14244"/>
    </source>
</evidence>
<feature type="compositionally biased region" description="Basic and acidic residues" evidence="1">
    <location>
        <begin position="63"/>
        <end position="72"/>
    </location>
</feature>
<reference evidence="3 4" key="1">
    <citation type="submission" date="2022-05" db="EMBL/GenBank/DDBJ databases">
        <title>A multi-omics perspective on studying reproductive biology in Daphnia sinensis.</title>
        <authorList>
            <person name="Jia J."/>
        </authorList>
    </citation>
    <scope>NUCLEOTIDE SEQUENCE [LARGE SCALE GENOMIC DNA]</scope>
    <source>
        <strain evidence="3 4">WSL</strain>
    </source>
</reference>
<evidence type="ECO:0000256" key="1">
    <source>
        <dbReference type="SAM" id="MobiDB-lite"/>
    </source>
</evidence>
<protein>
    <recommendedName>
        <fullName evidence="2">Retrotransposon Copia-like N-terminal domain-containing protein</fullName>
    </recommendedName>
</protein>
<evidence type="ECO:0000313" key="4">
    <source>
        <dbReference type="Proteomes" id="UP000820818"/>
    </source>
</evidence>
<dbReference type="AlphaFoldDB" id="A0AAD5KZR4"/>
<comment type="caution">
    <text evidence="3">The sequence shown here is derived from an EMBL/GenBank/DDBJ whole genome shotgun (WGS) entry which is preliminary data.</text>
</comment>
<organism evidence="3 4">
    <name type="scientific">Daphnia sinensis</name>
    <dbReference type="NCBI Taxonomy" id="1820382"/>
    <lineage>
        <taxon>Eukaryota</taxon>
        <taxon>Metazoa</taxon>
        <taxon>Ecdysozoa</taxon>
        <taxon>Arthropoda</taxon>
        <taxon>Crustacea</taxon>
        <taxon>Branchiopoda</taxon>
        <taxon>Diplostraca</taxon>
        <taxon>Cladocera</taxon>
        <taxon>Anomopoda</taxon>
        <taxon>Daphniidae</taxon>
        <taxon>Daphnia</taxon>
        <taxon>Daphnia similis group</taxon>
    </lineage>
</organism>
<gene>
    <name evidence="3" type="ORF">GHT06_020537</name>
</gene>
<feature type="domain" description="Retrotransposon Copia-like N-terminal" evidence="2">
    <location>
        <begin position="13"/>
        <end position="46"/>
    </location>
</feature>
<sequence length="281" mass="32901">MEKDGRRHVGWCLDGRNYESWKFGMKLALQSDELWGIVDGTEQKPDVTLKRLTTRLITLDKSMRNDEEKRSTPDAAFLSKNKNGAEPHDEESRERALPAQFDRGKRGHPSHQQSGATKECWECKSTTHVRAQCRKYKRRREKEEDEADRKRKRFDRNDRRDSDRSRDQRDKDRHRRDDSRDEKDYQKERKGYSYTSSTDREMPESLLDEQIPTDQSDVNMGADDGASQPNDPVIDGLGEADLNETNGETEDEFFHGFEPVADPHLDIEHRLISQKRKFMAN</sequence>
<keyword evidence="4" id="KW-1185">Reference proteome</keyword>
<dbReference type="EMBL" id="WJBH02000009">
    <property type="protein sequence ID" value="KAI9552665.1"/>
    <property type="molecule type" value="Genomic_DNA"/>
</dbReference>
<evidence type="ECO:0000313" key="3">
    <source>
        <dbReference type="EMBL" id="KAI9552665.1"/>
    </source>
</evidence>
<feature type="region of interest" description="Disordered" evidence="1">
    <location>
        <begin position="63"/>
        <end position="95"/>
    </location>
</feature>
<feature type="compositionally biased region" description="Basic and acidic residues" evidence="1">
    <location>
        <begin position="155"/>
        <end position="191"/>
    </location>
</feature>
<feature type="compositionally biased region" description="Basic and acidic residues" evidence="1">
    <location>
        <begin position="83"/>
        <end position="95"/>
    </location>
</feature>
<name>A0AAD5KZR4_9CRUS</name>